<dbReference type="RefSeq" id="WP_072697327.1">
    <property type="nucleotide sequence ID" value="NZ_FRDI01000007.1"/>
</dbReference>
<gene>
    <name evidence="1" type="ORF">SAMN02745728_01638</name>
</gene>
<dbReference type="GO" id="GO:0016491">
    <property type="term" value="F:oxidoreductase activity"/>
    <property type="evidence" value="ECO:0007669"/>
    <property type="project" value="InterPro"/>
</dbReference>
<dbReference type="EMBL" id="FRDI01000007">
    <property type="protein sequence ID" value="SHN66418.1"/>
    <property type="molecule type" value="Genomic_DNA"/>
</dbReference>
<dbReference type="InterPro" id="IPR000415">
    <property type="entry name" value="Nitroreductase-like"/>
</dbReference>
<proteinExistence type="predicted"/>
<dbReference type="AlphaFoldDB" id="A0A1M7T6S8"/>
<dbReference type="Gene3D" id="3.40.109.10">
    <property type="entry name" value="NADH Oxidase"/>
    <property type="match status" value="1"/>
</dbReference>
<evidence type="ECO:0000313" key="2">
    <source>
        <dbReference type="Proteomes" id="UP000186469"/>
    </source>
</evidence>
<organism evidence="1 2">
    <name type="scientific">Desulfovibrio litoralis DSM 11393</name>
    <dbReference type="NCBI Taxonomy" id="1121455"/>
    <lineage>
        <taxon>Bacteria</taxon>
        <taxon>Pseudomonadati</taxon>
        <taxon>Thermodesulfobacteriota</taxon>
        <taxon>Desulfovibrionia</taxon>
        <taxon>Desulfovibrionales</taxon>
        <taxon>Desulfovibrionaceae</taxon>
        <taxon>Desulfovibrio</taxon>
    </lineage>
</organism>
<evidence type="ECO:0000313" key="1">
    <source>
        <dbReference type="EMBL" id="SHN66418.1"/>
    </source>
</evidence>
<protein>
    <recommendedName>
        <fullName evidence="3">Nitroreductase family protein</fullName>
    </recommendedName>
</protein>
<sequence length="175" mass="20742">MLKEKNAHQPYSSKEATEEINFELCNFVENLISQVKELTLQSNQADWYYITIYNKKQLIRIPGFNPYLPLAKYDPLSVLVCFDARTTKNFEKLEEDYQIVAQNFIHKTEHSPFGMLWTGIYPNIERCRGYIENFSLPHHLLPLSFFTIANTEARVWQPAKRFGNIQRKKKKFIIF</sequence>
<keyword evidence="2" id="KW-1185">Reference proteome</keyword>
<dbReference type="OrthoDB" id="9798230at2"/>
<dbReference type="STRING" id="1121455.SAMN02745728_01638"/>
<reference evidence="1 2" key="1">
    <citation type="submission" date="2016-12" db="EMBL/GenBank/DDBJ databases">
        <authorList>
            <person name="Song W.-J."/>
            <person name="Kurnit D.M."/>
        </authorList>
    </citation>
    <scope>NUCLEOTIDE SEQUENCE [LARGE SCALE GENOMIC DNA]</scope>
    <source>
        <strain evidence="1 2">DSM 11393</strain>
    </source>
</reference>
<accession>A0A1M7T6S8</accession>
<name>A0A1M7T6S8_9BACT</name>
<dbReference type="Proteomes" id="UP000186469">
    <property type="component" value="Unassembled WGS sequence"/>
</dbReference>
<evidence type="ECO:0008006" key="3">
    <source>
        <dbReference type="Google" id="ProtNLM"/>
    </source>
</evidence>